<dbReference type="EMBL" id="CAJVPI010004082">
    <property type="protein sequence ID" value="CAG8665007.1"/>
    <property type="molecule type" value="Genomic_DNA"/>
</dbReference>
<dbReference type="Gene3D" id="3.40.50.300">
    <property type="entry name" value="P-loop containing nucleotide triphosphate hydrolases"/>
    <property type="match status" value="1"/>
</dbReference>
<feature type="non-terminal residue" evidence="1">
    <location>
        <position position="1"/>
    </location>
</feature>
<dbReference type="AlphaFoldDB" id="A0A9N9E8L7"/>
<dbReference type="OrthoDB" id="5596319at2759"/>
<evidence type="ECO:0000313" key="2">
    <source>
        <dbReference type="Proteomes" id="UP000789739"/>
    </source>
</evidence>
<reference evidence="1" key="1">
    <citation type="submission" date="2021-06" db="EMBL/GenBank/DDBJ databases">
        <authorList>
            <person name="Kallberg Y."/>
            <person name="Tangrot J."/>
            <person name="Rosling A."/>
        </authorList>
    </citation>
    <scope>NUCLEOTIDE SEQUENCE</scope>
    <source>
        <strain evidence="1">BR232B</strain>
    </source>
</reference>
<proteinExistence type="predicted"/>
<feature type="non-terminal residue" evidence="1">
    <location>
        <position position="364"/>
    </location>
</feature>
<dbReference type="InterPro" id="IPR027417">
    <property type="entry name" value="P-loop_NTPase"/>
</dbReference>
<organism evidence="1 2">
    <name type="scientific">Paraglomus brasilianum</name>
    <dbReference type="NCBI Taxonomy" id="144538"/>
    <lineage>
        <taxon>Eukaryota</taxon>
        <taxon>Fungi</taxon>
        <taxon>Fungi incertae sedis</taxon>
        <taxon>Mucoromycota</taxon>
        <taxon>Glomeromycotina</taxon>
        <taxon>Glomeromycetes</taxon>
        <taxon>Paraglomerales</taxon>
        <taxon>Paraglomeraceae</taxon>
        <taxon>Paraglomus</taxon>
    </lineage>
</organism>
<accession>A0A9N9E8L7</accession>
<evidence type="ECO:0000313" key="1">
    <source>
        <dbReference type="EMBL" id="CAG8665007.1"/>
    </source>
</evidence>
<keyword evidence="2" id="KW-1185">Reference proteome</keyword>
<dbReference type="Proteomes" id="UP000789739">
    <property type="component" value="Unassembled WGS sequence"/>
</dbReference>
<name>A0A9N9E8L7_9GLOM</name>
<comment type="caution">
    <text evidence="1">The sequence shown here is derived from an EMBL/GenBank/DDBJ whole genome shotgun (WGS) entry which is preliminary data.</text>
</comment>
<protein>
    <submittedName>
        <fullName evidence="1">6358_t:CDS:1</fullName>
    </submittedName>
</protein>
<sequence>RLEELNKARNNDLITEEEHELMRTCLFDSFAPQTVAPRRKRSAEDEVSKSSIAKQRKFAVNGTIKPNERMNYYFIDPGDYNIPLIQKVMRGEYILMHGPRASGKSTRTWRAMEQLHKYGYVCVYITLHDLTLRDEETFWRSFGQAFTRSLNGYFGRNGTMFQSKIPIPDITSVEILQNVIAKSNDLWSEVRNFRAERTQQVPENPLIIFVDEFDSVSISNTICMSFLNKVRGIKTNDIYAFTKKDVKCLFQQFHEDHSDIGYHVADRAIEIIYRNSNGHSGLVNLCGRAIENWLRKWYRNCGKTNMTFAEWLFYSAINLQNEIPTYTTFDEMLKNLHKKEGAMNLLRTYFLGSLDSVVITNDHE</sequence>
<gene>
    <name evidence="1" type="ORF">PBRASI_LOCUS10996</name>
</gene>
<dbReference type="SUPFAM" id="SSF52540">
    <property type="entry name" value="P-loop containing nucleoside triphosphate hydrolases"/>
    <property type="match status" value="1"/>
</dbReference>